<dbReference type="InterPro" id="IPR006644">
    <property type="entry name" value="Cadg"/>
</dbReference>
<organism evidence="5">
    <name type="scientific">Angiostrongylus costaricensis</name>
    <name type="common">Nematode worm</name>
    <dbReference type="NCBI Taxonomy" id="334426"/>
    <lineage>
        <taxon>Eukaryota</taxon>
        <taxon>Metazoa</taxon>
        <taxon>Ecdysozoa</taxon>
        <taxon>Nematoda</taxon>
        <taxon>Chromadorea</taxon>
        <taxon>Rhabditida</taxon>
        <taxon>Rhabditina</taxon>
        <taxon>Rhabditomorpha</taxon>
        <taxon>Strongyloidea</taxon>
        <taxon>Metastrongylidae</taxon>
        <taxon>Angiostrongylus</taxon>
    </lineage>
</organism>
<dbReference type="OMA" id="HTHIRRW"/>
<dbReference type="GO" id="GO:0042383">
    <property type="term" value="C:sarcolemma"/>
    <property type="evidence" value="ECO:0007669"/>
    <property type="project" value="UniProtKB-SubCell"/>
</dbReference>
<proteinExistence type="predicted"/>
<evidence type="ECO:0000313" key="4">
    <source>
        <dbReference type="Proteomes" id="UP000267027"/>
    </source>
</evidence>
<keyword evidence="4" id="KW-1185">Reference proteome</keyword>
<dbReference type="GO" id="GO:0021675">
    <property type="term" value="P:nerve development"/>
    <property type="evidence" value="ECO:0007669"/>
    <property type="project" value="TreeGrafter"/>
</dbReference>
<reference evidence="5" key="1">
    <citation type="submission" date="2017-02" db="UniProtKB">
        <authorList>
            <consortium name="WormBaseParasite"/>
        </authorList>
    </citation>
    <scope>IDENTIFICATION</scope>
</reference>
<dbReference type="GO" id="GO:0016011">
    <property type="term" value="C:dystroglycan complex"/>
    <property type="evidence" value="ECO:0007669"/>
    <property type="project" value="TreeGrafter"/>
</dbReference>
<evidence type="ECO:0000313" key="5">
    <source>
        <dbReference type="WBParaSite" id="ACOC_0000365101-mRNA-1"/>
    </source>
</evidence>
<dbReference type="SMART" id="SM00736">
    <property type="entry name" value="CADG"/>
    <property type="match status" value="1"/>
</dbReference>
<gene>
    <name evidence="3" type="ORF">ACOC_LOCUS3652</name>
</gene>
<evidence type="ECO:0000313" key="3">
    <source>
        <dbReference type="EMBL" id="VDM55237.1"/>
    </source>
</evidence>
<evidence type="ECO:0000259" key="2">
    <source>
        <dbReference type="SMART" id="SM00736"/>
    </source>
</evidence>
<dbReference type="Proteomes" id="UP000267027">
    <property type="component" value="Unassembled WGS sequence"/>
</dbReference>
<dbReference type="InterPro" id="IPR015919">
    <property type="entry name" value="Cadherin-like_sf"/>
</dbReference>
<evidence type="ECO:0000256" key="1">
    <source>
        <dbReference type="ARBA" id="ARBA00004135"/>
    </source>
</evidence>
<dbReference type="GO" id="GO:0002009">
    <property type="term" value="P:morphogenesis of an epithelium"/>
    <property type="evidence" value="ECO:0007669"/>
    <property type="project" value="TreeGrafter"/>
</dbReference>
<dbReference type="SUPFAM" id="SSF49313">
    <property type="entry name" value="Cadherin-like"/>
    <property type="match status" value="1"/>
</dbReference>
<dbReference type="WBParaSite" id="ACOC_0000365101-mRNA-1">
    <property type="protein sequence ID" value="ACOC_0000365101-mRNA-1"/>
    <property type="gene ID" value="ACOC_0000365101"/>
</dbReference>
<comment type="subcellular location">
    <subcellularLocation>
        <location evidence="1">Cell membrane</location>
        <location evidence="1">Sarcolemma</location>
    </subcellularLocation>
</comment>
<dbReference type="OrthoDB" id="5990676at2759"/>
<reference evidence="3 4" key="2">
    <citation type="submission" date="2018-11" db="EMBL/GenBank/DDBJ databases">
        <authorList>
            <consortium name="Pathogen Informatics"/>
        </authorList>
    </citation>
    <scope>NUCLEOTIDE SEQUENCE [LARGE SCALE GENOMIC DNA]</scope>
    <source>
        <strain evidence="3 4">Costa Rica</strain>
    </source>
</reference>
<dbReference type="AlphaFoldDB" id="A0A0R3PH30"/>
<feature type="domain" description="Dystroglycan-type cadherin-like" evidence="2">
    <location>
        <begin position="245"/>
        <end position="341"/>
    </location>
</feature>
<dbReference type="InterPro" id="IPR013783">
    <property type="entry name" value="Ig-like_fold"/>
</dbReference>
<dbReference type="GO" id="GO:0043236">
    <property type="term" value="F:laminin binding"/>
    <property type="evidence" value="ECO:0007669"/>
    <property type="project" value="TreeGrafter"/>
</dbReference>
<name>A0A0R3PH30_ANGCS</name>
<dbReference type="STRING" id="334426.A0A0R3PH30"/>
<dbReference type="PANTHER" id="PTHR21559">
    <property type="entry name" value="DYSTROGLYCAN-RELATED"/>
    <property type="match status" value="1"/>
</dbReference>
<accession>A0A0R3PH30</accession>
<dbReference type="PANTHER" id="PTHR21559:SF21">
    <property type="entry name" value="DYSTROGLYCAN 1"/>
    <property type="match status" value="1"/>
</dbReference>
<sequence>MSRYSGVQHTHIRRWVNGGEPASPPSAVPSCPGGGMWLLLLLPMFVTSLTREPVYLGQVYQKPLSQKASSTVTGESGRKLSSWLIVKNGILYGIPGKEDIGSHMIKISSPSKKEQIIEFLVREDTNNPCGDEDNYWVEALYEQDEPVYSYNYSRAFRKVEAIGGDAKAAFTIMKKVACGDDLETAASEMDTFLSAVENVEYDYVVLTKGRVLQLTNDSSSTVGKFTAVTEVTTLRTTRKVDNPPVKLNSLSAFTCTRGVYCEMIIPESTFKDVEDGDTFKLKLSVQSIDKKESWIFYEHKKLKGVPLDEGDYEFRLEARDKAGQMASAPFKVSVTQSFPFNHLVLFELDTSVEHFSKPSPLSTFVRRLAHAFRCTLDAITIRNITGNATKTTVTWSNNTVPHKVSGGSAFAFLACVIHSIVYATWLALTHTHTHTHTHTTQSICNHKEKWCV</sequence>
<dbReference type="Gene3D" id="2.60.40.10">
    <property type="entry name" value="Immunoglobulins"/>
    <property type="match status" value="1"/>
</dbReference>
<protein>
    <submittedName>
        <fullName evidence="5">CADG domain-containing protein</fullName>
    </submittedName>
</protein>
<dbReference type="GO" id="GO:0005509">
    <property type="term" value="F:calcium ion binding"/>
    <property type="evidence" value="ECO:0007669"/>
    <property type="project" value="InterPro"/>
</dbReference>
<dbReference type="GO" id="GO:0007411">
    <property type="term" value="P:axon guidance"/>
    <property type="evidence" value="ECO:0007669"/>
    <property type="project" value="TreeGrafter"/>
</dbReference>
<dbReference type="EMBL" id="UYYA01001232">
    <property type="protein sequence ID" value="VDM55237.1"/>
    <property type="molecule type" value="Genomic_DNA"/>
</dbReference>